<keyword evidence="5" id="KW-0679">Respiratory chain</keyword>
<dbReference type="GO" id="GO:0005739">
    <property type="term" value="C:mitochondrion"/>
    <property type="evidence" value="ECO:0007669"/>
    <property type="project" value="UniProtKB-SubCell"/>
</dbReference>
<evidence type="ECO:0000256" key="5">
    <source>
        <dbReference type="ARBA" id="ARBA00022660"/>
    </source>
</evidence>
<dbReference type="InterPro" id="IPR016680">
    <property type="entry name" value="NDUFA8"/>
</dbReference>
<reference evidence="10 11" key="1">
    <citation type="submission" date="2015-07" db="EMBL/GenBank/DDBJ databases">
        <title>The genome of Dufourea novaeangliae.</title>
        <authorList>
            <person name="Pan H."/>
            <person name="Kapheim K."/>
        </authorList>
    </citation>
    <scope>NUCLEOTIDE SEQUENCE [LARGE SCALE GENOMIC DNA]</scope>
    <source>
        <strain evidence="10">0120121106</strain>
        <tissue evidence="10">Whole body</tissue>
    </source>
</reference>
<dbReference type="GO" id="GO:0006120">
    <property type="term" value="P:mitochondrial electron transport, NADH to ubiquinone"/>
    <property type="evidence" value="ECO:0007669"/>
    <property type="project" value="InterPro"/>
</dbReference>
<sequence length="179" mass="20425">MVITEKTTLPSDEELTVQEINVSWPLLQAASFYIGKKCEWDNNEFMLCKQETKDPRKCIQEGKNVTACALGVFQGIKKHCLDDFNKYVRCLERSSGTLDMSFCRKTQAALDNCVLTNLNIERPPFGYFCEAKVHDSPRPKPEVYVFIVNAVRTAGLRGIEVTIIFVFVPWRIGNVYKCT</sequence>
<dbReference type="EMBL" id="KQ434912">
    <property type="protein sequence ID" value="KZC11365.1"/>
    <property type="molecule type" value="Genomic_DNA"/>
</dbReference>
<dbReference type="PANTHER" id="PTHR13344:SF0">
    <property type="entry name" value="NADH DEHYDROGENASE [UBIQUINONE] 1 ALPHA SUBCOMPLEX SUBUNIT 8"/>
    <property type="match status" value="1"/>
</dbReference>
<evidence type="ECO:0000256" key="6">
    <source>
        <dbReference type="ARBA" id="ARBA00022737"/>
    </source>
</evidence>
<keyword evidence="7" id="KW-0249">Electron transport</keyword>
<evidence type="ECO:0000256" key="3">
    <source>
        <dbReference type="ARBA" id="ARBA00010705"/>
    </source>
</evidence>
<keyword evidence="6" id="KW-0677">Repeat</keyword>
<keyword evidence="9" id="KW-1015">Disulfide bond</keyword>
<proteinExistence type="inferred from homology"/>
<evidence type="ECO:0000313" key="10">
    <source>
        <dbReference type="EMBL" id="KZC11365.1"/>
    </source>
</evidence>
<dbReference type="Proteomes" id="UP000076502">
    <property type="component" value="Unassembled WGS sequence"/>
</dbReference>
<keyword evidence="11" id="KW-1185">Reference proteome</keyword>
<organism evidence="10 11">
    <name type="scientific">Dufourea novaeangliae</name>
    <name type="common">Sweat bee</name>
    <dbReference type="NCBI Taxonomy" id="178035"/>
    <lineage>
        <taxon>Eukaryota</taxon>
        <taxon>Metazoa</taxon>
        <taxon>Ecdysozoa</taxon>
        <taxon>Arthropoda</taxon>
        <taxon>Hexapoda</taxon>
        <taxon>Insecta</taxon>
        <taxon>Pterygota</taxon>
        <taxon>Neoptera</taxon>
        <taxon>Endopterygota</taxon>
        <taxon>Hymenoptera</taxon>
        <taxon>Apocrita</taxon>
        <taxon>Aculeata</taxon>
        <taxon>Apoidea</taxon>
        <taxon>Anthophila</taxon>
        <taxon>Halictidae</taxon>
        <taxon>Rophitinae</taxon>
        <taxon>Dufourea</taxon>
    </lineage>
</organism>
<dbReference type="OMA" id="FRTHWQC"/>
<protein>
    <submittedName>
        <fullName evidence="10">NADH dehydrogenase [ubiquinone] 1 alpha subcomplex subunit 8</fullName>
    </submittedName>
</protein>
<dbReference type="STRING" id="178035.A0A154PHN5"/>
<evidence type="ECO:0000256" key="8">
    <source>
        <dbReference type="ARBA" id="ARBA00023128"/>
    </source>
</evidence>
<keyword evidence="4" id="KW-0813">Transport</keyword>
<keyword evidence="10" id="KW-0830">Ubiquinone</keyword>
<evidence type="ECO:0000313" key="11">
    <source>
        <dbReference type="Proteomes" id="UP000076502"/>
    </source>
</evidence>
<comment type="subcellular location">
    <subcellularLocation>
        <location evidence="2">Mitochondrion</location>
    </subcellularLocation>
</comment>
<evidence type="ECO:0000256" key="9">
    <source>
        <dbReference type="ARBA" id="ARBA00023157"/>
    </source>
</evidence>
<accession>A0A154PHN5</accession>
<comment type="function">
    <text evidence="1">Accessory subunit of the mitochondrial membrane respiratory chain NADH dehydrogenase (Complex I), that is believed not to be involved in catalysis. Complex I functions in the transfer of electrons from NADH to the respiratory chain. The immediate electron acceptor for the enzyme is believed to be ubiquinone.</text>
</comment>
<comment type="similarity">
    <text evidence="3">Belongs to the complex I NDUFA8 subunit family.</text>
</comment>
<dbReference type="AlphaFoldDB" id="A0A154PHN5"/>
<dbReference type="OrthoDB" id="276296at2759"/>
<evidence type="ECO:0000256" key="1">
    <source>
        <dbReference type="ARBA" id="ARBA00003195"/>
    </source>
</evidence>
<evidence type="ECO:0000256" key="2">
    <source>
        <dbReference type="ARBA" id="ARBA00004173"/>
    </source>
</evidence>
<keyword evidence="8" id="KW-0496">Mitochondrion</keyword>
<dbReference type="PANTHER" id="PTHR13344">
    <property type="entry name" value="NADH-UBIQUINONE OXIDOREDUCTASE"/>
    <property type="match status" value="1"/>
</dbReference>
<gene>
    <name evidence="10" type="ORF">WN55_02965</name>
</gene>
<name>A0A154PHN5_DUFNO</name>
<evidence type="ECO:0000256" key="4">
    <source>
        <dbReference type="ARBA" id="ARBA00022448"/>
    </source>
</evidence>
<evidence type="ECO:0000256" key="7">
    <source>
        <dbReference type="ARBA" id="ARBA00022982"/>
    </source>
</evidence>